<reference evidence="3" key="1">
    <citation type="journal article" date="2019" name="Int. J. Syst. Evol. Microbiol.">
        <title>The Global Catalogue of Microorganisms (GCM) 10K type strain sequencing project: providing services to taxonomists for standard genome sequencing and annotation.</title>
        <authorList>
            <consortium name="The Broad Institute Genomics Platform"/>
            <consortium name="The Broad Institute Genome Sequencing Center for Infectious Disease"/>
            <person name="Wu L."/>
            <person name="Ma J."/>
        </authorList>
    </citation>
    <scope>NUCLEOTIDE SEQUENCE [LARGE SCALE GENOMIC DNA]</scope>
    <source>
        <strain evidence="3">JCM 17626</strain>
    </source>
</reference>
<accession>A0ABP8B369</accession>
<name>A0ABP8B369_9SPHI</name>
<dbReference type="Proteomes" id="UP001501772">
    <property type="component" value="Unassembled WGS sequence"/>
</dbReference>
<feature type="transmembrane region" description="Helical" evidence="1">
    <location>
        <begin position="13"/>
        <end position="33"/>
    </location>
</feature>
<dbReference type="RefSeq" id="WP_344848787.1">
    <property type="nucleotide sequence ID" value="NZ_BAABBY010000001.1"/>
</dbReference>
<gene>
    <name evidence="2" type="ORF">GCM10022289_03040</name>
</gene>
<keyword evidence="1" id="KW-0812">Transmembrane</keyword>
<organism evidence="2 3">
    <name type="scientific">Pedobacter jeongneungensis</name>
    <dbReference type="NCBI Taxonomy" id="947309"/>
    <lineage>
        <taxon>Bacteria</taxon>
        <taxon>Pseudomonadati</taxon>
        <taxon>Bacteroidota</taxon>
        <taxon>Sphingobacteriia</taxon>
        <taxon>Sphingobacteriales</taxon>
        <taxon>Sphingobacteriaceae</taxon>
        <taxon>Pedobacter</taxon>
    </lineage>
</organism>
<keyword evidence="1" id="KW-0472">Membrane</keyword>
<comment type="caution">
    <text evidence="2">The sequence shown here is derived from an EMBL/GenBank/DDBJ whole genome shotgun (WGS) entry which is preliminary data.</text>
</comment>
<evidence type="ECO:0000256" key="1">
    <source>
        <dbReference type="SAM" id="Phobius"/>
    </source>
</evidence>
<keyword evidence="1" id="KW-1133">Transmembrane helix</keyword>
<proteinExistence type="predicted"/>
<dbReference type="EMBL" id="BAABBY010000001">
    <property type="protein sequence ID" value="GAA4196793.1"/>
    <property type="molecule type" value="Genomic_DNA"/>
</dbReference>
<evidence type="ECO:0000313" key="2">
    <source>
        <dbReference type="EMBL" id="GAA4196793.1"/>
    </source>
</evidence>
<keyword evidence="3" id="KW-1185">Reference proteome</keyword>
<protein>
    <submittedName>
        <fullName evidence="2">Uncharacterized protein</fullName>
    </submittedName>
</protein>
<sequence>MTASDFSILGKKILVGIIVTLIPFIIIFGGLYLTQRLLGDKPSTQIIHKN</sequence>
<evidence type="ECO:0000313" key="3">
    <source>
        <dbReference type="Proteomes" id="UP001501772"/>
    </source>
</evidence>